<dbReference type="InterPro" id="IPR039174">
    <property type="entry name" value="Chondroitin_ABC_lyase"/>
</dbReference>
<gene>
    <name evidence="2" type="ORF">SJ059_25255</name>
</gene>
<sequence>LLWQWKGGSSFTLHKKLIVPTDKEASKAWGRASTPVLSFWLYNEKPIDGYLTVDLGEKLNATSEAQAGFKVKLNFTGWRAIGISLNNDLENR</sequence>
<dbReference type="InterPro" id="IPR008979">
    <property type="entry name" value="Galactose-bd-like_sf"/>
</dbReference>
<evidence type="ECO:0000313" key="3">
    <source>
        <dbReference type="Proteomes" id="UP001279012"/>
    </source>
</evidence>
<name>A0AAW9EA18_KLEAE</name>
<proteinExistence type="predicted"/>
<feature type="non-terminal residue" evidence="2">
    <location>
        <position position="1"/>
    </location>
</feature>
<dbReference type="Proteomes" id="UP001279012">
    <property type="component" value="Unassembled WGS sequence"/>
</dbReference>
<protein>
    <submittedName>
        <fullName evidence="2">Chondroitinase family protein</fullName>
    </submittedName>
</protein>
<dbReference type="Pfam" id="PF09092">
    <property type="entry name" value="Lyase_N"/>
    <property type="match status" value="1"/>
</dbReference>
<reference evidence="2" key="1">
    <citation type="submission" date="2023-11" db="EMBL/GenBank/DDBJ databases">
        <title>Detection of rare carbapenemases in Enterobacterales - comparison of two colorimetric and two CIM-based carbapenemase assays.</title>
        <authorList>
            <person name="Schaffarczyk L."/>
            <person name="Noster J."/>
            <person name="Stelzer Y."/>
            <person name="Sattler J."/>
            <person name="Gatermann S."/>
            <person name="Hamprecht A."/>
        </authorList>
    </citation>
    <scope>NUCLEOTIDE SEQUENCE</scope>
    <source>
        <strain evidence="2">CIM-Cont-037</strain>
    </source>
</reference>
<evidence type="ECO:0000259" key="1">
    <source>
        <dbReference type="Pfam" id="PF09092"/>
    </source>
</evidence>
<comment type="caution">
    <text evidence="2">The sequence shown here is derived from an EMBL/GenBank/DDBJ whole genome shotgun (WGS) entry which is preliminary data.</text>
</comment>
<feature type="domain" description="Lyase N-terminal" evidence="1">
    <location>
        <begin position="1"/>
        <end position="91"/>
    </location>
</feature>
<evidence type="ECO:0000313" key="2">
    <source>
        <dbReference type="EMBL" id="MDX7017746.1"/>
    </source>
</evidence>
<accession>A0AAW9EA18</accession>
<dbReference type="SUPFAM" id="SSF49785">
    <property type="entry name" value="Galactose-binding domain-like"/>
    <property type="match status" value="1"/>
</dbReference>
<dbReference type="AlphaFoldDB" id="A0AAW9EA18"/>
<dbReference type="PANTHER" id="PTHR37322:SF3">
    <property type="entry name" value="CHONDROITIN SULFATE ABC EXOLYASE"/>
    <property type="match status" value="1"/>
</dbReference>
<dbReference type="InterPro" id="IPR015176">
    <property type="entry name" value="Lyase_N"/>
</dbReference>
<dbReference type="GO" id="GO:0006027">
    <property type="term" value="P:glycosaminoglycan catabolic process"/>
    <property type="evidence" value="ECO:0007669"/>
    <property type="project" value="InterPro"/>
</dbReference>
<organism evidence="2 3">
    <name type="scientific">Klebsiella aerogenes</name>
    <name type="common">Enterobacter aerogenes</name>
    <dbReference type="NCBI Taxonomy" id="548"/>
    <lineage>
        <taxon>Bacteria</taxon>
        <taxon>Pseudomonadati</taxon>
        <taxon>Pseudomonadota</taxon>
        <taxon>Gammaproteobacteria</taxon>
        <taxon>Enterobacterales</taxon>
        <taxon>Enterobacteriaceae</taxon>
        <taxon>Klebsiella/Raoultella group</taxon>
        <taxon>Klebsiella</taxon>
    </lineage>
</organism>
<dbReference type="EMBL" id="JAWZZT010000147">
    <property type="protein sequence ID" value="MDX7017746.1"/>
    <property type="molecule type" value="Genomic_DNA"/>
</dbReference>
<dbReference type="PANTHER" id="PTHR37322">
    <property type="match status" value="1"/>
</dbReference>
<dbReference type="Gene3D" id="2.60.120.430">
    <property type="entry name" value="Galactose-binding lectin"/>
    <property type="match status" value="1"/>
</dbReference>